<evidence type="ECO:0000313" key="2">
    <source>
        <dbReference type="EMBL" id="CEO90728.1"/>
    </source>
</evidence>
<accession>A0A0B7MRH8</accession>
<keyword evidence="1" id="KW-0812">Transmembrane</keyword>
<dbReference type="RefSeq" id="YP_009118808.1">
    <property type="nucleotide sequence ID" value="NC_025425.1"/>
</dbReference>
<dbReference type="KEGG" id="vg:23301309"/>
<feature type="transmembrane region" description="Helical" evidence="1">
    <location>
        <begin position="34"/>
        <end position="51"/>
    </location>
</feature>
<dbReference type="EMBL" id="HE978309">
    <property type="protein sequence ID" value="CEO90728.1"/>
    <property type="molecule type" value="Genomic_DNA"/>
</dbReference>
<organism evidence="2 3">
    <name type="scientific">Enterobacteria phage GEC-3S</name>
    <dbReference type="NCBI Taxonomy" id="1222338"/>
    <lineage>
        <taxon>Viruses</taxon>
        <taxon>Duplodnaviria</taxon>
        <taxon>Heunggongvirae</taxon>
        <taxon>Uroviricota</taxon>
        <taxon>Caudoviricetes</taxon>
        <taxon>Pantevenvirales</taxon>
        <taxon>Straboviridae</taxon>
        <taxon>Krischvirus</taxon>
        <taxon>Krischvirus gec3s</taxon>
    </lineage>
</organism>
<dbReference type="GeneID" id="23301309"/>
<reference evidence="2 3" key="1">
    <citation type="submission" date="2012-08" db="EMBL/GenBank/DDBJ databases">
        <title>Selection and characterization of a candidate therapeutic bacteriophage that lyses the German Escherichia coli O104:H4 outbreak strain.</title>
        <authorList>
            <person name="Merabishvilli M."/>
            <person name="De Vos D."/>
            <person name="Verbeken G."/>
            <person name="Kropinski A."/>
            <person name="Vandenheuvel D."/>
            <person name="Lavigne R."/>
            <person name="Wattiau P."/>
            <person name="Mast J."/>
            <person name="Ragimbeau C."/>
            <person name="Mossong J."/>
            <person name="Scheres J."/>
            <person name="Chanishvili N."/>
            <person name="Vaneechoutte M."/>
            <person name="Pirnay J.P."/>
        </authorList>
    </citation>
    <scope>NUCLEOTIDE SEQUENCE [LARGE SCALE GENOMIC DNA]</scope>
</reference>
<evidence type="ECO:0000313" key="3">
    <source>
        <dbReference type="Proteomes" id="UP000203896"/>
    </source>
</evidence>
<dbReference type="Proteomes" id="UP000203896">
    <property type="component" value="Segment"/>
</dbReference>
<evidence type="ECO:0000256" key="1">
    <source>
        <dbReference type="SAM" id="Phobius"/>
    </source>
</evidence>
<name>A0A0B7MRH8_9CAUD</name>
<proteinExistence type="predicted"/>
<protein>
    <submittedName>
        <fullName evidence="2">Uncharacterized protein</fullName>
    </submittedName>
</protein>
<keyword evidence="1" id="KW-1133">Transmembrane helix</keyword>
<keyword evidence="1" id="KW-0472">Membrane</keyword>
<keyword evidence="3" id="KW-1185">Reference proteome</keyword>
<gene>
    <name evidence="2" type="ORF">BN201_0125</name>
</gene>
<sequence length="52" mass="5415">MKFIGKTFMFVAGTLFTATLLAGGLDIFTAFETFGYTVASGALFGLGLAISK</sequence>